<comment type="caution">
    <text evidence="2">The sequence shown here is derived from an EMBL/GenBank/DDBJ whole genome shotgun (WGS) entry which is preliminary data.</text>
</comment>
<keyword evidence="1" id="KW-0812">Transmembrane</keyword>
<name>A0A8J6M8H8_9FIRM</name>
<sequence>MSFYDQIRYEEEGEARFCVQAAMWFGVFACLTVLSSLITGGLYLWKGWYPWLLLPLARLPLVYLTYRIWIRPKEQS</sequence>
<dbReference type="EMBL" id="JACOPO010000004">
    <property type="protein sequence ID" value="MBC5722782.1"/>
    <property type="molecule type" value="Genomic_DNA"/>
</dbReference>
<proteinExistence type="predicted"/>
<gene>
    <name evidence="2" type="ORF">H8S11_08160</name>
</gene>
<keyword evidence="3" id="KW-1185">Reference proteome</keyword>
<accession>A0A8J6M8H8</accession>
<organism evidence="2 3">
    <name type="scientific">Flintibacter hominis</name>
    <dbReference type="NCBI Taxonomy" id="2763048"/>
    <lineage>
        <taxon>Bacteria</taxon>
        <taxon>Bacillati</taxon>
        <taxon>Bacillota</taxon>
        <taxon>Clostridia</taxon>
        <taxon>Eubacteriales</taxon>
        <taxon>Flintibacter</taxon>
    </lineage>
</organism>
<dbReference type="Proteomes" id="UP000628736">
    <property type="component" value="Unassembled WGS sequence"/>
</dbReference>
<keyword evidence="1" id="KW-1133">Transmembrane helix</keyword>
<evidence type="ECO:0000313" key="2">
    <source>
        <dbReference type="EMBL" id="MBC5722782.1"/>
    </source>
</evidence>
<feature type="transmembrane region" description="Helical" evidence="1">
    <location>
        <begin position="51"/>
        <end position="70"/>
    </location>
</feature>
<evidence type="ECO:0000313" key="3">
    <source>
        <dbReference type="Proteomes" id="UP000628736"/>
    </source>
</evidence>
<protein>
    <submittedName>
        <fullName evidence="2">Uncharacterized protein</fullName>
    </submittedName>
</protein>
<evidence type="ECO:0000256" key="1">
    <source>
        <dbReference type="SAM" id="Phobius"/>
    </source>
</evidence>
<reference evidence="2" key="1">
    <citation type="submission" date="2020-08" db="EMBL/GenBank/DDBJ databases">
        <title>Genome public.</title>
        <authorList>
            <person name="Liu C."/>
            <person name="Sun Q."/>
        </authorList>
    </citation>
    <scope>NUCLEOTIDE SEQUENCE</scope>
    <source>
        <strain evidence="2">NSJ-23</strain>
    </source>
</reference>
<keyword evidence="1" id="KW-0472">Membrane</keyword>
<feature type="transmembrane region" description="Helical" evidence="1">
    <location>
        <begin position="21"/>
        <end position="45"/>
    </location>
</feature>
<dbReference type="RefSeq" id="WP_147570828.1">
    <property type="nucleotide sequence ID" value="NZ_JACOPO010000004.1"/>
</dbReference>
<dbReference type="AlphaFoldDB" id="A0A8J6M8H8"/>